<dbReference type="GO" id="GO:0005506">
    <property type="term" value="F:iron ion binding"/>
    <property type="evidence" value="ECO:0007669"/>
    <property type="project" value="InterPro"/>
</dbReference>
<dbReference type="Proteomes" id="UP000179258">
    <property type="component" value="Unassembled WGS sequence"/>
</dbReference>
<dbReference type="Pfam" id="PF01592">
    <property type="entry name" value="NifU_N"/>
    <property type="match status" value="1"/>
</dbReference>
<protein>
    <recommendedName>
        <fullName evidence="1">NIF system FeS cluster assembly NifU N-terminal domain-containing protein</fullName>
    </recommendedName>
</protein>
<proteinExistence type="predicted"/>
<sequence length="122" mass="13522">MRGFYGEVILDHYRFPRNRGKIARADFHAEEENDFCGDMVEVSGIVKKGKIKEIKFRGKGCVISQAAASLLTCYAAKKSAAQIKKMGAEDMQKLLGINLSLTRLKCAELSLVTLKKALALKK</sequence>
<reference evidence="2 3" key="1">
    <citation type="journal article" date="2016" name="Nat. Commun.">
        <title>Thousands of microbial genomes shed light on interconnected biogeochemical processes in an aquifer system.</title>
        <authorList>
            <person name="Anantharaman K."/>
            <person name="Brown C.T."/>
            <person name="Hug L.A."/>
            <person name="Sharon I."/>
            <person name="Castelle C.J."/>
            <person name="Probst A.J."/>
            <person name="Thomas B.C."/>
            <person name="Singh A."/>
            <person name="Wilkins M.J."/>
            <person name="Karaoz U."/>
            <person name="Brodie E.L."/>
            <person name="Williams K.H."/>
            <person name="Hubbard S.S."/>
            <person name="Banfield J.F."/>
        </authorList>
    </citation>
    <scope>NUCLEOTIDE SEQUENCE [LARGE SCALE GENOMIC DNA]</scope>
</reference>
<dbReference type="GO" id="GO:0051536">
    <property type="term" value="F:iron-sulfur cluster binding"/>
    <property type="evidence" value="ECO:0007669"/>
    <property type="project" value="InterPro"/>
</dbReference>
<name>A0A1G2R8F9_9BACT</name>
<evidence type="ECO:0000259" key="1">
    <source>
        <dbReference type="Pfam" id="PF01592"/>
    </source>
</evidence>
<evidence type="ECO:0000313" key="3">
    <source>
        <dbReference type="Proteomes" id="UP000179258"/>
    </source>
</evidence>
<dbReference type="SUPFAM" id="SSF82649">
    <property type="entry name" value="SufE/NifU"/>
    <property type="match status" value="1"/>
</dbReference>
<accession>A0A1G2R8F9</accession>
<feature type="domain" description="NIF system FeS cluster assembly NifU N-terminal" evidence="1">
    <location>
        <begin position="5"/>
        <end position="119"/>
    </location>
</feature>
<comment type="caution">
    <text evidence="2">The sequence shown here is derived from an EMBL/GenBank/DDBJ whole genome shotgun (WGS) entry which is preliminary data.</text>
</comment>
<dbReference type="GO" id="GO:0016226">
    <property type="term" value="P:iron-sulfur cluster assembly"/>
    <property type="evidence" value="ECO:0007669"/>
    <property type="project" value="InterPro"/>
</dbReference>
<dbReference type="AlphaFoldDB" id="A0A1G2R8F9"/>
<dbReference type="CDD" id="cd06664">
    <property type="entry name" value="IscU_like"/>
    <property type="match status" value="1"/>
</dbReference>
<organism evidence="2 3">
    <name type="scientific">Candidatus Wildermuthbacteria bacterium RIFCSPHIGHO2_02_FULL_47_17</name>
    <dbReference type="NCBI Taxonomy" id="1802452"/>
    <lineage>
        <taxon>Bacteria</taxon>
        <taxon>Candidatus Wildermuthiibacteriota</taxon>
    </lineage>
</organism>
<dbReference type="EMBL" id="MHTX01000017">
    <property type="protein sequence ID" value="OHA68391.1"/>
    <property type="molecule type" value="Genomic_DNA"/>
</dbReference>
<dbReference type="InterPro" id="IPR002871">
    <property type="entry name" value="NIF_FeS_clus_asmbl_NifU_N"/>
</dbReference>
<evidence type="ECO:0000313" key="2">
    <source>
        <dbReference type="EMBL" id="OHA68391.1"/>
    </source>
</evidence>
<gene>
    <name evidence="2" type="ORF">A3D59_04465</name>
</gene>
<dbReference type="Gene3D" id="3.90.1010.10">
    <property type="match status" value="1"/>
</dbReference>
<dbReference type="PANTHER" id="PTHR10093">
    <property type="entry name" value="IRON-SULFUR CLUSTER ASSEMBLY ENZYME NIFU HOMOLOG"/>
    <property type="match status" value="1"/>
</dbReference>